<protein>
    <submittedName>
        <fullName evidence="2">ATP-binding protein</fullName>
    </submittedName>
</protein>
<gene>
    <name evidence="2" type="ORF">NZH93_17935</name>
</gene>
<evidence type="ECO:0000313" key="2">
    <source>
        <dbReference type="EMBL" id="MCS7478744.1"/>
    </source>
</evidence>
<reference evidence="2" key="1">
    <citation type="submission" date="2022-08" db="EMBL/GenBank/DDBJ databases">
        <authorList>
            <person name="Tistechok S."/>
            <person name="Samborskyy M."/>
            <person name="Roman I."/>
        </authorList>
    </citation>
    <scope>NUCLEOTIDE SEQUENCE</scope>
    <source>
        <strain evidence="2">DSM 103496</strain>
    </source>
</reference>
<keyword evidence="2" id="KW-0547">Nucleotide-binding</keyword>
<accession>A0A9X2VLQ2</accession>
<dbReference type="RefSeq" id="WP_259624245.1">
    <property type="nucleotide sequence ID" value="NZ_JANYMP010000007.1"/>
</dbReference>
<organism evidence="2 3">
    <name type="scientific">Umezawaea endophytica</name>
    <dbReference type="NCBI Taxonomy" id="1654476"/>
    <lineage>
        <taxon>Bacteria</taxon>
        <taxon>Bacillati</taxon>
        <taxon>Actinomycetota</taxon>
        <taxon>Actinomycetes</taxon>
        <taxon>Pseudonocardiales</taxon>
        <taxon>Pseudonocardiaceae</taxon>
        <taxon>Umezawaea</taxon>
    </lineage>
</organism>
<name>A0A9X2VLQ2_9PSEU</name>
<dbReference type="EMBL" id="JANYMP010000007">
    <property type="protein sequence ID" value="MCS7478744.1"/>
    <property type="molecule type" value="Genomic_DNA"/>
</dbReference>
<dbReference type="Pfam" id="PF04326">
    <property type="entry name" value="SLFN_AlbA_2"/>
    <property type="match status" value="1"/>
</dbReference>
<evidence type="ECO:0000259" key="1">
    <source>
        <dbReference type="Pfam" id="PF04326"/>
    </source>
</evidence>
<comment type="caution">
    <text evidence="2">The sequence shown here is derived from an EMBL/GenBank/DDBJ whole genome shotgun (WGS) entry which is preliminary data.</text>
</comment>
<keyword evidence="3" id="KW-1185">Reference proteome</keyword>
<dbReference type="InterPro" id="IPR007421">
    <property type="entry name" value="Schlafen_AlbA_2_dom"/>
</dbReference>
<dbReference type="Proteomes" id="UP001141259">
    <property type="component" value="Unassembled WGS sequence"/>
</dbReference>
<dbReference type="AlphaFoldDB" id="A0A9X2VLQ2"/>
<evidence type="ECO:0000313" key="3">
    <source>
        <dbReference type="Proteomes" id="UP001141259"/>
    </source>
</evidence>
<dbReference type="InterPro" id="IPR038461">
    <property type="entry name" value="Schlafen_AlbA_2_dom_sf"/>
</dbReference>
<keyword evidence="2" id="KW-0067">ATP-binding</keyword>
<proteinExistence type="predicted"/>
<feature type="domain" description="Schlafen AlbA-2" evidence="1">
    <location>
        <begin position="26"/>
        <end position="135"/>
    </location>
</feature>
<sequence>MATSGLERARQALLDGDLSALLGVRESIWLDVKRGVYPLDQPKGPEELAKDVAAFANTPDGGLILVGFSTRKEHGEEIVDALKLVPRKLINLDKYRQIIATRVIPALRQVSVDWIERETGMGVLVIDIPAQPEASQPFAVPAPTGTVEVSKTAVGFPIRTGDATVWLHPHDIQRYARMGWASSGAQAPQRNGEPKYIIGGGEPGWIGAFQHAQEVLAEEDVTLGNPVSDVSSVGPGVAQHFEAPGQSLGWVLGGQSNQRPVLVAEEIWQALLEQGSGSPDGEPLGALGFPAEDPTKTRPVDRNATVVALAGGRWGRGRLLRDTDQQGQHWRWEPDPVANTIMSAWTRNWTPRTVPLLRARVLAILPWADISDMKITPDRLDMVCQQLPLSHLASFTTTLSLRRGRELPAAVWEAGPHDTTKDGFSYSSEISAPDGRRALAAEVMMALPSATSSAVVTCAEVRIENFDVWSSALGVDPTSDLRWSVDDLFEFFLAAWETATELLPRLAAQDPATRHLWSDVPKVELLVSINERHNQPDPLSLPGPPLLLDDVLNLDSFGPSGRRGEPCELFVSLPSTSRLDPASRRSQARSALVEMAHHYGFMQVREDFFDK</sequence>
<dbReference type="GO" id="GO:0005524">
    <property type="term" value="F:ATP binding"/>
    <property type="evidence" value="ECO:0007669"/>
    <property type="project" value="UniProtKB-KW"/>
</dbReference>
<dbReference type="Gene3D" id="3.30.950.30">
    <property type="entry name" value="Schlafen, AAA domain"/>
    <property type="match status" value="1"/>
</dbReference>